<dbReference type="InterPro" id="IPR005702">
    <property type="entry name" value="Wzc-like_C"/>
</dbReference>
<dbReference type="Gene3D" id="1.10.40.70">
    <property type="match status" value="1"/>
</dbReference>
<dbReference type="GO" id="GO:0005886">
    <property type="term" value="C:plasma membrane"/>
    <property type="evidence" value="ECO:0007669"/>
    <property type="project" value="TreeGrafter"/>
</dbReference>
<evidence type="ECO:0000256" key="1">
    <source>
        <dbReference type="ARBA" id="ARBA00022741"/>
    </source>
</evidence>
<dbReference type="Gene3D" id="3.40.50.300">
    <property type="entry name" value="P-loop containing nucleotide triphosphate hydrolases"/>
    <property type="match status" value="1"/>
</dbReference>
<dbReference type="AlphaFoldDB" id="A0A2W4RJW5"/>
<accession>A0A2W4RJW5</accession>
<dbReference type="InterPro" id="IPR037257">
    <property type="entry name" value="T2SS_E_N_sf"/>
</dbReference>
<dbReference type="EMBL" id="QJPH01000188">
    <property type="protein sequence ID" value="PZN83333.1"/>
    <property type="molecule type" value="Genomic_DNA"/>
</dbReference>
<name>A0A2W4RJW5_9GAMM</name>
<sequence length="282" mass="30967">MNQFEPNKNIGRLLLDAGKLKLNDIELIEHCQREQGLLFGEAAVKLGLVAEADILQILAQQFEYPYLQPGEGGISAQLVAAYQPFAPQTEAFRALRSQLMLRWFNEEHKQLALVGVGKGEACSVLAANLAIVFSQLEQRTVLVDANMRSPRQHQLFNLNQSVGLSELLVGRTGMEAICKIPHFADLSVLPSGAIPPNPQELLGRPSFRLLMRHLAKNFDITLLDTPDGLLCADTQNVVAETGAALLVMLKHQTRISDALAMQTQIINSKAQIVGAVLNELPY</sequence>
<dbReference type="InterPro" id="IPR027417">
    <property type="entry name" value="P-loop_NTPase"/>
</dbReference>
<dbReference type="SUPFAM" id="SSF160246">
    <property type="entry name" value="EspE N-terminal domain-like"/>
    <property type="match status" value="1"/>
</dbReference>
<comment type="caution">
    <text evidence="3">The sequence shown here is derived from an EMBL/GenBank/DDBJ whole genome shotgun (WGS) entry which is preliminary data.</text>
</comment>
<dbReference type="CDD" id="cd05387">
    <property type="entry name" value="BY-kinase"/>
    <property type="match status" value="1"/>
</dbReference>
<dbReference type="NCBIfam" id="TIGR03029">
    <property type="entry name" value="EpsG"/>
    <property type="match status" value="1"/>
</dbReference>
<evidence type="ECO:0000313" key="3">
    <source>
        <dbReference type="EMBL" id="PZN83333.1"/>
    </source>
</evidence>
<reference evidence="3 4" key="1">
    <citation type="journal article" date="2018" name="Aquat. Microb. Ecol.">
        <title>Gammaproteobacterial methanotrophs dominate.</title>
        <authorList>
            <person name="Rissanen A.J."/>
            <person name="Saarenheimo J."/>
            <person name="Tiirola M."/>
            <person name="Peura S."/>
            <person name="Aalto S.L."/>
            <person name="Karvinen A."/>
            <person name="Nykanen H."/>
        </authorList>
    </citation>
    <scope>NUCLEOTIDE SEQUENCE [LARGE SCALE GENOMIC DNA]</scope>
    <source>
        <strain evidence="3">AMbin10</strain>
    </source>
</reference>
<keyword evidence="3" id="KW-0418">Kinase</keyword>
<organism evidence="3 4">
    <name type="scientific">Candidatus Methylumidiphilus alinenensis</name>
    <dbReference type="NCBI Taxonomy" id="2202197"/>
    <lineage>
        <taxon>Bacteria</taxon>
        <taxon>Pseudomonadati</taxon>
        <taxon>Pseudomonadota</taxon>
        <taxon>Gammaproteobacteria</taxon>
        <taxon>Methylococcales</taxon>
        <taxon>Candidatus Methylumidiphilus</taxon>
    </lineage>
</organism>
<dbReference type="PANTHER" id="PTHR32309">
    <property type="entry name" value="TYROSINE-PROTEIN KINASE"/>
    <property type="match status" value="1"/>
</dbReference>
<dbReference type="GO" id="GO:0004713">
    <property type="term" value="F:protein tyrosine kinase activity"/>
    <property type="evidence" value="ECO:0007669"/>
    <property type="project" value="TreeGrafter"/>
</dbReference>
<dbReference type="GO" id="GO:0005524">
    <property type="term" value="F:ATP binding"/>
    <property type="evidence" value="ECO:0007669"/>
    <property type="project" value="UniProtKB-KW"/>
</dbReference>
<dbReference type="NCBIfam" id="TIGR01007">
    <property type="entry name" value="eps_fam"/>
    <property type="match status" value="1"/>
</dbReference>
<protein>
    <submittedName>
        <fullName evidence="3">Chain length determinant protein tyrosine kinase EpsG</fullName>
    </submittedName>
</protein>
<proteinExistence type="predicted"/>
<gene>
    <name evidence="3" type="primary">epsG</name>
    <name evidence="3" type="ORF">DM484_04720</name>
</gene>
<evidence type="ECO:0000313" key="4">
    <source>
        <dbReference type="Proteomes" id="UP000249396"/>
    </source>
</evidence>
<keyword evidence="3" id="KW-0808">Transferase</keyword>
<dbReference type="InterPro" id="IPR017479">
    <property type="entry name" value="Tyr_kinase_chain_length_EpsG"/>
</dbReference>
<keyword evidence="2" id="KW-0067">ATP-binding</keyword>
<evidence type="ECO:0000256" key="2">
    <source>
        <dbReference type="ARBA" id="ARBA00022840"/>
    </source>
</evidence>
<dbReference type="Proteomes" id="UP000249396">
    <property type="component" value="Unassembled WGS sequence"/>
</dbReference>
<dbReference type="InterPro" id="IPR050445">
    <property type="entry name" value="Bact_polysacc_biosynth/exp"/>
</dbReference>
<dbReference type="PANTHER" id="PTHR32309:SF13">
    <property type="entry name" value="FERRIC ENTEROBACTIN TRANSPORT PROTEIN FEPE"/>
    <property type="match status" value="1"/>
</dbReference>
<dbReference type="SUPFAM" id="SSF52540">
    <property type="entry name" value="P-loop containing nucleoside triphosphate hydrolases"/>
    <property type="match status" value="1"/>
</dbReference>
<keyword evidence="1" id="KW-0547">Nucleotide-binding</keyword>